<dbReference type="GO" id="GO:0008817">
    <property type="term" value="F:corrinoid adenosyltransferase activity"/>
    <property type="evidence" value="ECO:0007669"/>
    <property type="project" value="UniProtKB-UniRule"/>
</dbReference>
<dbReference type="PANTHER" id="PTHR46638:SF1">
    <property type="entry name" value="CORRINOID ADENOSYLTRANSFERASE"/>
    <property type="match status" value="1"/>
</dbReference>
<dbReference type="GO" id="GO:0005524">
    <property type="term" value="F:ATP binding"/>
    <property type="evidence" value="ECO:0007669"/>
    <property type="project" value="UniProtKB-UniRule"/>
</dbReference>
<dbReference type="GO" id="GO:0009236">
    <property type="term" value="P:cobalamin biosynthetic process"/>
    <property type="evidence" value="ECO:0007669"/>
    <property type="project" value="UniProtKB-UniRule"/>
</dbReference>
<sequence length="215" mass="24252">MNDIKKDAEIEKQEELTKAKEQKHIERQKKIKANVDQRVAQATEERGVFVVITGNGKGKSTSGFGTVLRAIGHGQKAGVVQFIKGSKWECGEMNILKQFDVQHHVMGTGFTWETQNTETDTIAAKAAWQKSKEMLSDETLDIVLLDEMTYMVKYGYIELDDIIEALNNRPKMQHVLITGRACHRRLIELADTVSEVQPIKHAFKAGVKAQKGLDW</sequence>
<comment type="catalytic activity">
    <reaction evidence="7 8">
        <text>2 cob(II)alamin + reduced [electron-transfer flavoprotein] + 2 ATP = 2 adenosylcob(III)alamin + 2 triphosphate + oxidized [electron-transfer flavoprotein] + 3 H(+)</text>
        <dbReference type="Rhea" id="RHEA:28671"/>
        <dbReference type="Rhea" id="RHEA-COMP:10685"/>
        <dbReference type="Rhea" id="RHEA-COMP:10686"/>
        <dbReference type="ChEBI" id="CHEBI:15378"/>
        <dbReference type="ChEBI" id="CHEBI:16304"/>
        <dbReference type="ChEBI" id="CHEBI:18036"/>
        <dbReference type="ChEBI" id="CHEBI:18408"/>
        <dbReference type="ChEBI" id="CHEBI:30616"/>
        <dbReference type="ChEBI" id="CHEBI:57692"/>
        <dbReference type="ChEBI" id="CHEBI:58307"/>
        <dbReference type="EC" id="2.5.1.17"/>
    </reaction>
</comment>
<dbReference type="PANTHER" id="PTHR46638">
    <property type="entry name" value="CORRINOID ADENOSYLTRANSFERASE"/>
    <property type="match status" value="1"/>
</dbReference>
<dbReference type="EMBL" id="MAAF01000073">
    <property type="protein sequence ID" value="OUR79307.1"/>
    <property type="molecule type" value="Genomic_DNA"/>
</dbReference>
<dbReference type="UniPathway" id="UPA00148">
    <property type="reaction ID" value="UER00233"/>
</dbReference>
<keyword evidence="4 8" id="KW-0627">Porphyrin biosynthesis</keyword>
<evidence type="ECO:0000256" key="8">
    <source>
        <dbReference type="PIRNR" id="PIRNR015617"/>
    </source>
</evidence>
<dbReference type="PIRSF" id="PIRSF015617">
    <property type="entry name" value="Adensltrnsf_CobA"/>
    <property type="match status" value="1"/>
</dbReference>
<evidence type="ECO:0000256" key="1">
    <source>
        <dbReference type="ARBA" id="ARBA00005121"/>
    </source>
</evidence>
<evidence type="ECO:0000256" key="2">
    <source>
        <dbReference type="ARBA" id="ARBA00007487"/>
    </source>
</evidence>
<keyword evidence="8" id="KW-0169">Cobalamin biosynthesis</keyword>
<organism evidence="9 10">
    <name type="scientific">Colwellia psychrerythraea</name>
    <name type="common">Vibrio psychroerythus</name>
    <dbReference type="NCBI Taxonomy" id="28229"/>
    <lineage>
        <taxon>Bacteria</taxon>
        <taxon>Pseudomonadati</taxon>
        <taxon>Pseudomonadota</taxon>
        <taxon>Gammaproteobacteria</taxon>
        <taxon>Alteromonadales</taxon>
        <taxon>Colwelliaceae</taxon>
        <taxon>Colwellia</taxon>
    </lineage>
</organism>
<dbReference type="InterPro" id="IPR027417">
    <property type="entry name" value="P-loop_NTPase"/>
</dbReference>
<dbReference type="CDD" id="cd00561">
    <property type="entry name" value="CobA_ACA"/>
    <property type="match status" value="1"/>
</dbReference>
<comment type="pathway">
    <text evidence="1 8">Cofactor biosynthesis; adenosylcobalamin biosynthesis; adenosylcobalamin from cob(II)yrinate a,c-diamide: step 2/7.</text>
</comment>
<dbReference type="NCBIfam" id="NF004637">
    <property type="entry name" value="PRK05986.1"/>
    <property type="match status" value="1"/>
</dbReference>
<dbReference type="Pfam" id="PF02572">
    <property type="entry name" value="CobA_CobO_BtuR"/>
    <property type="match status" value="1"/>
</dbReference>
<evidence type="ECO:0000256" key="4">
    <source>
        <dbReference type="ARBA" id="ARBA00023244"/>
    </source>
</evidence>
<evidence type="ECO:0000256" key="7">
    <source>
        <dbReference type="ARBA" id="ARBA00048692"/>
    </source>
</evidence>
<proteinExistence type="inferred from homology"/>
<comment type="similarity">
    <text evidence="2 8">Belongs to the Cob(I)alamin adenosyltransferase family.</text>
</comment>
<evidence type="ECO:0000256" key="3">
    <source>
        <dbReference type="ARBA" id="ARBA00012454"/>
    </source>
</evidence>
<dbReference type="GO" id="GO:0006779">
    <property type="term" value="P:porphyrin-containing compound biosynthetic process"/>
    <property type="evidence" value="ECO:0007669"/>
    <property type="project" value="UniProtKB-UniRule"/>
</dbReference>
<reference evidence="10" key="1">
    <citation type="journal article" date="2017" name="Proc. Natl. Acad. Sci. U.S.A.">
        <title>Simulation of Deepwater Horizon oil plume reveals substrate specialization within a complex community of hydrocarbon degraders.</title>
        <authorList>
            <person name="Hu P."/>
            <person name="Dubinsky E.A."/>
            <person name="Probst A.J."/>
            <person name="Wang J."/>
            <person name="Sieber C.M.K."/>
            <person name="Tom L.M."/>
            <person name="Gardinali P."/>
            <person name="Banfield J.F."/>
            <person name="Atlas R.M."/>
            <person name="Andersen G.L."/>
        </authorList>
    </citation>
    <scope>NUCLEOTIDE SEQUENCE [LARGE SCALE GENOMIC DNA]</scope>
</reference>
<evidence type="ECO:0000256" key="6">
    <source>
        <dbReference type="ARBA" id="ARBA00048555"/>
    </source>
</evidence>
<comment type="subcellular location">
    <subcellularLocation>
        <location evidence="8">Cytoplasm</location>
    </subcellularLocation>
</comment>
<comment type="catalytic activity">
    <reaction evidence="6 8">
        <text>2 cob(II)yrinate a,c diamide + reduced [electron-transfer flavoprotein] + 2 ATP = 2 adenosylcob(III)yrinate a,c-diamide + 2 triphosphate + oxidized [electron-transfer flavoprotein] + 3 H(+)</text>
        <dbReference type="Rhea" id="RHEA:11528"/>
        <dbReference type="Rhea" id="RHEA-COMP:10685"/>
        <dbReference type="Rhea" id="RHEA-COMP:10686"/>
        <dbReference type="ChEBI" id="CHEBI:15378"/>
        <dbReference type="ChEBI" id="CHEBI:18036"/>
        <dbReference type="ChEBI" id="CHEBI:30616"/>
        <dbReference type="ChEBI" id="CHEBI:57692"/>
        <dbReference type="ChEBI" id="CHEBI:58307"/>
        <dbReference type="ChEBI" id="CHEBI:58503"/>
        <dbReference type="ChEBI" id="CHEBI:58537"/>
        <dbReference type="EC" id="2.5.1.17"/>
    </reaction>
</comment>
<dbReference type="Gene3D" id="3.40.50.300">
    <property type="entry name" value="P-loop containing nucleotide triphosphate hydrolases"/>
    <property type="match status" value="1"/>
</dbReference>
<dbReference type="GO" id="GO:0005737">
    <property type="term" value="C:cytoplasm"/>
    <property type="evidence" value="ECO:0007669"/>
    <property type="project" value="UniProtKB-SubCell"/>
</dbReference>
<dbReference type="Proteomes" id="UP000243053">
    <property type="component" value="Unassembled WGS sequence"/>
</dbReference>
<comment type="caution">
    <text evidence="9">The sequence shown here is derived from an EMBL/GenBank/DDBJ whole genome shotgun (WGS) entry which is preliminary data.</text>
</comment>
<dbReference type="NCBIfam" id="TIGR00708">
    <property type="entry name" value="cobA"/>
    <property type="match status" value="1"/>
</dbReference>
<evidence type="ECO:0000313" key="10">
    <source>
        <dbReference type="Proteomes" id="UP000243053"/>
    </source>
</evidence>
<dbReference type="EC" id="2.5.1.17" evidence="3 8"/>
<keyword evidence="8 9" id="KW-0808">Transferase</keyword>
<dbReference type="SUPFAM" id="SSF52540">
    <property type="entry name" value="P-loop containing nucleoside triphosphate hydrolases"/>
    <property type="match status" value="1"/>
</dbReference>
<evidence type="ECO:0000256" key="5">
    <source>
        <dbReference type="ARBA" id="ARBA00024929"/>
    </source>
</evidence>
<keyword evidence="8" id="KW-0963">Cytoplasm</keyword>
<protein>
    <recommendedName>
        <fullName evidence="3 8">Corrinoid adenosyltransferase</fullName>
        <ecNumber evidence="3 8">2.5.1.17</ecNumber>
    </recommendedName>
    <alternativeName>
        <fullName evidence="8">Cob(II)alamin adenosyltransferase</fullName>
    </alternativeName>
    <alternativeName>
        <fullName evidence="8">Cob(II)yrinic acid a,c-diamide adenosyltransferase</fullName>
    </alternativeName>
</protein>
<evidence type="ECO:0000313" key="9">
    <source>
        <dbReference type="EMBL" id="OUR79307.1"/>
    </source>
</evidence>
<dbReference type="InterPro" id="IPR003724">
    <property type="entry name" value="CblAdoTrfase_CobA"/>
</dbReference>
<gene>
    <name evidence="9" type="ORF">A9Q75_12455</name>
</gene>
<keyword evidence="8" id="KW-0547">Nucleotide-binding</keyword>
<dbReference type="AlphaFoldDB" id="A0A1Y5EFA9"/>
<accession>A0A1Y5EFA9</accession>
<keyword evidence="8" id="KW-0067">ATP-binding</keyword>
<name>A0A1Y5EFA9_COLPS</name>
<comment type="function">
    <text evidence="5 8">Required for both de novo synthesis of the corrin ring for the assimilation of exogenous corrinoids. Participates in the adenosylation of a variety of incomplete and complete corrinoids.</text>
</comment>